<dbReference type="Proteomes" id="UP000325440">
    <property type="component" value="Unassembled WGS sequence"/>
</dbReference>
<proteinExistence type="predicted"/>
<sequence length="61" mass="7289">MFNTINHINQNDKIIVFIKDTFIEAQVSELNTSYIMSNIEIEFKIWNTSFVAYWIYKPPNT</sequence>
<name>A0A5E4N8V2_9HEMI</name>
<gene>
    <name evidence="1" type="ORF">CINCED_3A005600</name>
</gene>
<accession>A0A5E4N8V2</accession>
<keyword evidence="2" id="KW-1185">Reference proteome</keyword>
<reference evidence="1 2" key="1">
    <citation type="submission" date="2019-08" db="EMBL/GenBank/DDBJ databases">
        <authorList>
            <person name="Alioto T."/>
            <person name="Alioto T."/>
            <person name="Gomez Garrido J."/>
        </authorList>
    </citation>
    <scope>NUCLEOTIDE SEQUENCE [LARGE SCALE GENOMIC DNA]</scope>
</reference>
<evidence type="ECO:0000313" key="2">
    <source>
        <dbReference type="Proteomes" id="UP000325440"/>
    </source>
</evidence>
<organism evidence="1 2">
    <name type="scientific">Cinara cedri</name>
    <dbReference type="NCBI Taxonomy" id="506608"/>
    <lineage>
        <taxon>Eukaryota</taxon>
        <taxon>Metazoa</taxon>
        <taxon>Ecdysozoa</taxon>
        <taxon>Arthropoda</taxon>
        <taxon>Hexapoda</taxon>
        <taxon>Insecta</taxon>
        <taxon>Pterygota</taxon>
        <taxon>Neoptera</taxon>
        <taxon>Paraneoptera</taxon>
        <taxon>Hemiptera</taxon>
        <taxon>Sternorrhyncha</taxon>
        <taxon>Aphidomorpha</taxon>
        <taxon>Aphidoidea</taxon>
        <taxon>Aphididae</taxon>
        <taxon>Lachninae</taxon>
        <taxon>Cinara</taxon>
    </lineage>
</organism>
<feature type="non-terminal residue" evidence="1">
    <location>
        <position position="61"/>
    </location>
</feature>
<protein>
    <submittedName>
        <fullName evidence="1">Uncharacterized protein</fullName>
    </submittedName>
</protein>
<evidence type="ECO:0000313" key="1">
    <source>
        <dbReference type="EMBL" id="VVC38917.1"/>
    </source>
</evidence>
<dbReference type="EMBL" id="CABPRJ010001521">
    <property type="protein sequence ID" value="VVC38917.1"/>
    <property type="molecule type" value="Genomic_DNA"/>
</dbReference>
<dbReference type="AlphaFoldDB" id="A0A5E4N8V2"/>